<evidence type="ECO:0000313" key="8">
    <source>
        <dbReference type="EMBL" id="CDH44224.1"/>
    </source>
</evidence>
<evidence type="ECO:0000256" key="4">
    <source>
        <dbReference type="ARBA" id="ARBA00022679"/>
    </source>
</evidence>
<gene>
    <name evidence="8" type="ORF">BN874_1580012</name>
</gene>
<dbReference type="SUPFAM" id="SSF55874">
    <property type="entry name" value="ATPase domain of HSP90 chaperone/DNA topoisomerase II/histidine kinase"/>
    <property type="match status" value="1"/>
</dbReference>
<dbReference type="InterPro" id="IPR005467">
    <property type="entry name" value="His_kinase_dom"/>
</dbReference>
<keyword evidence="6" id="KW-0472">Membrane</keyword>
<dbReference type="Gene3D" id="3.30.450.20">
    <property type="entry name" value="PAS domain"/>
    <property type="match status" value="1"/>
</dbReference>
<feature type="transmembrane region" description="Helical" evidence="6">
    <location>
        <begin position="6"/>
        <end position="29"/>
    </location>
</feature>
<dbReference type="GO" id="GO:0000155">
    <property type="term" value="F:phosphorelay sensor kinase activity"/>
    <property type="evidence" value="ECO:0007669"/>
    <property type="project" value="InterPro"/>
</dbReference>
<dbReference type="InterPro" id="IPR003594">
    <property type="entry name" value="HATPase_dom"/>
</dbReference>
<dbReference type="Pfam" id="PF02518">
    <property type="entry name" value="HATPase_c"/>
    <property type="match status" value="1"/>
</dbReference>
<evidence type="ECO:0000256" key="2">
    <source>
        <dbReference type="ARBA" id="ARBA00012438"/>
    </source>
</evidence>
<keyword evidence="6" id="KW-0812">Transmembrane</keyword>
<proteinExistence type="predicted"/>
<dbReference type="PRINTS" id="PR00344">
    <property type="entry name" value="BCTRLSENSOR"/>
</dbReference>
<dbReference type="SMART" id="SM00387">
    <property type="entry name" value="HATPase_c"/>
    <property type="match status" value="1"/>
</dbReference>
<dbReference type="OrthoDB" id="7051794at2"/>
<dbReference type="CDD" id="cd18773">
    <property type="entry name" value="PDC1_HK_sensor"/>
    <property type="match status" value="1"/>
</dbReference>
<dbReference type="Pfam" id="PF00512">
    <property type="entry name" value="HisKA"/>
    <property type="match status" value="1"/>
</dbReference>
<feature type="domain" description="Histidine kinase" evidence="7">
    <location>
        <begin position="496"/>
        <end position="710"/>
    </location>
</feature>
<dbReference type="FunFam" id="3.30.565.10:FF:000006">
    <property type="entry name" value="Sensor histidine kinase WalK"/>
    <property type="match status" value="1"/>
</dbReference>
<evidence type="ECO:0000313" key="9">
    <source>
        <dbReference type="Proteomes" id="UP000019184"/>
    </source>
</evidence>
<comment type="catalytic activity">
    <reaction evidence="1">
        <text>ATP + protein L-histidine = ADP + protein N-phospho-L-histidine.</text>
        <dbReference type="EC" id="2.7.13.3"/>
    </reaction>
</comment>
<dbReference type="InterPro" id="IPR003661">
    <property type="entry name" value="HisK_dim/P_dom"/>
</dbReference>
<dbReference type="InterPro" id="IPR004358">
    <property type="entry name" value="Sig_transdc_His_kin-like_C"/>
</dbReference>
<dbReference type="Gene3D" id="1.10.287.130">
    <property type="match status" value="1"/>
</dbReference>
<keyword evidence="9" id="KW-1185">Reference proteome</keyword>
<dbReference type="RefSeq" id="WP_051497466.1">
    <property type="nucleotide sequence ID" value="NZ_CBTK010000066.1"/>
</dbReference>
<keyword evidence="4 8" id="KW-0808">Transferase</keyword>
<dbReference type="PANTHER" id="PTHR42878">
    <property type="entry name" value="TWO-COMPONENT HISTIDINE KINASE"/>
    <property type="match status" value="1"/>
</dbReference>
<dbReference type="GO" id="GO:0030295">
    <property type="term" value="F:protein kinase activator activity"/>
    <property type="evidence" value="ECO:0007669"/>
    <property type="project" value="TreeGrafter"/>
</dbReference>
<dbReference type="Gene3D" id="3.30.565.10">
    <property type="entry name" value="Histidine kinase-like ATPase, C-terminal domain"/>
    <property type="match status" value="1"/>
</dbReference>
<name>A0A7U7G9J0_9GAMM</name>
<sequence>MRKNAFPRWLVAALALVMGAVLAGGAWFYRNQEQHLRRSVEAELQTIAQLKTDQIVAWRSARLADASVLMESPFFLEGVAQLMALPDTANTQLILRRFRSLQTHYHYSDVLLTDAGGQVRLSLSGHPGPLHAEVAQALALAVRERRPVLTDLHLGTDGQRPHLSVVAPLFALNGETTEPLGTIILQMDAQQFLYPLLQSWPTSSPSAETLLVRRDGDAVLYLNDLRHRENAALALRISLSQKELPAVRAVLGQEGVVQNKDYRGVDVVVVLKAIPDSLWFMVAKVDAEEIFAAWRTRSTFILLLIGLLMTTVATAVGWTLQGNNKAHYQALARAAETLRASDERFQGLFENAINGVAVHEIVLGQQGDPVDYLFLAANPAFETHTGLRVAGILGKRITEVIPGIREAPFIQIYGRVALTGQPIRFEQFFAQLERHFSINAFQVSHGHFATVFEDITERKVAEEAIRQLNANLEQRVIDRTAQLEASNKELEAFAYSVSHDLRSPLRAIDGFSRIILEDYADKLDAEGNRLLNIVCSNAQQMDQLITDLLTLSRATRTEMQCVPIDMTVLAQSIYHEIAASEVQDRFEFSLTPLPATLGDPVLLRQVWHNLLGNAIKYTTPRDAPHIEVSGYREPNRNVYIVKDNGVGFNPAYTHKLFGVFQRLHKAKEFAGTGIGLAIVQRIVHRHGGQVWAEGKVNEGATFYFSLPLNEVLDEQPH</sequence>
<dbReference type="InterPro" id="IPR036097">
    <property type="entry name" value="HisK_dim/P_sf"/>
</dbReference>
<dbReference type="CDD" id="cd00082">
    <property type="entry name" value="HisKA"/>
    <property type="match status" value="1"/>
</dbReference>
<dbReference type="GO" id="GO:0000156">
    <property type="term" value="F:phosphorelay response regulator activity"/>
    <property type="evidence" value="ECO:0007669"/>
    <property type="project" value="TreeGrafter"/>
</dbReference>
<dbReference type="EMBL" id="CBTK010000066">
    <property type="protein sequence ID" value="CDH44224.1"/>
    <property type="molecule type" value="Genomic_DNA"/>
</dbReference>
<dbReference type="PANTHER" id="PTHR42878:SF15">
    <property type="entry name" value="BACTERIOPHYTOCHROME"/>
    <property type="match status" value="1"/>
</dbReference>
<dbReference type="SUPFAM" id="SSF47384">
    <property type="entry name" value="Homodimeric domain of signal transducing histidine kinase"/>
    <property type="match status" value="1"/>
</dbReference>
<evidence type="ECO:0000256" key="5">
    <source>
        <dbReference type="ARBA" id="ARBA00022777"/>
    </source>
</evidence>
<evidence type="ECO:0000256" key="6">
    <source>
        <dbReference type="SAM" id="Phobius"/>
    </source>
</evidence>
<accession>A0A7U7G9J0</accession>
<dbReference type="GO" id="GO:0005886">
    <property type="term" value="C:plasma membrane"/>
    <property type="evidence" value="ECO:0007669"/>
    <property type="project" value="UniProtKB-ARBA"/>
</dbReference>
<dbReference type="Proteomes" id="UP000019184">
    <property type="component" value="Unassembled WGS sequence"/>
</dbReference>
<dbReference type="InterPro" id="IPR036890">
    <property type="entry name" value="HATPase_C_sf"/>
</dbReference>
<organism evidence="8 9">
    <name type="scientific">Candidatus Contendobacter odensis Run_B_J11</name>
    <dbReference type="NCBI Taxonomy" id="1400861"/>
    <lineage>
        <taxon>Bacteria</taxon>
        <taxon>Pseudomonadati</taxon>
        <taxon>Pseudomonadota</taxon>
        <taxon>Gammaproteobacteria</taxon>
        <taxon>Candidatus Competibacteraceae</taxon>
        <taxon>Candidatus Contendibacter</taxon>
    </lineage>
</organism>
<dbReference type="FunFam" id="1.10.287.130:FF:000070">
    <property type="entry name" value="Histidine kinase sensor protein"/>
    <property type="match status" value="1"/>
</dbReference>
<comment type="caution">
    <text evidence="8">The sequence shown here is derived from an EMBL/GenBank/DDBJ whole genome shotgun (WGS) entry which is preliminary data.</text>
</comment>
<feature type="transmembrane region" description="Helical" evidence="6">
    <location>
        <begin position="300"/>
        <end position="320"/>
    </location>
</feature>
<dbReference type="AlphaFoldDB" id="A0A7U7G9J0"/>
<evidence type="ECO:0000259" key="7">
    <source>
        <dbReference type="PROSITE" id="PS50109"/>
    </source>
</evidence>
<dbReference type="GO" id="GO:0007234">
    <property type="term" value="P:osmosensory signaling via phosphorelay pathway"/>
    <property type="evidence" value="ECO:0007669"/>
    <property type="project" value="TreeGrafter"/>
</dbReference>
<dbReference type="SUPFAM" id="SSF55785">
    <property type="entry name" value="PYP-like sensor domain (PAS domain)"/>
    <property type="match status" value="1"/>
</dbReference>
<reference evidence="8 9" key="1">
    <citation type="journal article" date="2014" name="ISME J.">
        <title>Candidatus Competibacter-lineage genomes retrieved from metagenomes reveal functional metabolic diversity.</title>
        <authorList>
            <person name="McIlroy S.J."/>
            <person name="Albertsen M."/>
            <person name="Andresen E.K."/>
            <person name="Saunders A.M."/>
            <person name="Kristiansen R."/>
            <person name="Stokholm-Bjerregaard M."/>
            <person name="Nielsen K.L."/>
            <person name="Nielsen P.H."/>
        </authorList>
    </citation>
    <scope>NUCLEOTIDE SEQUENCE [LARGE SCALE GENOMIC DNA]</scope>
    <source>
        <strain evidence="8 9">Run_B_J11</strain>
    </source>
</reference>
<evidence type="ECO:0000256" key="1">
    <source>
        <dbReference type="ARBA" id="ARBA00000085"/>
    </source>
</evidence>
<dbReference type="InterPro" id="IPR013656">
    <property type="entry name" value="PAS_4"/>
</dbReference>
<protein>
    <recommendedName>
        <fullName evidence="2">histidine kinase</fullName>
        <ecNumber evidence="2">2.7.13.3</ecNumber>
    </recommendedName>
</protein>
<dbReference type="SMART" id="SM00388">
    <property type="entry name" value="HisKA"/>
    <property type="match status" value="1"/>
</dbReference>
<keyword evidence="5 8" id="KW-0418">Kinase</keyword>
<evidence type="ECO:0000256" key="3">
    <source>
        <dbReference type="ARBA" id="ARBA00022553"/>
    </source>
</evidence>
<dbReference type="PROSITE" id="PS50109">
    <property type="entry name" value="HIS_KIN"/>
    <property type="match status" value="1"/>
</dbReference>
<dbReference type="EC" id="2.7.13.3" evidence="2"/>
<keyword evidence="3" id="KW-0597">Phosphoprotein</keyword>
<dbReference type="InterPro" id="IPR035965">
    <property type="entry name" value="PAS-like_dom_sf"/>
</dbReference>
<dbReference type="InterPro" id="IPR050351">
    <property type="entry name" value="BphY/WalK/GraS-like"/>
</dbReference>
<keyword evidence="6" id="KW-1133">Transmembrane helix</keyword>
<dbReference type="Pfam" id="PF08448">
    <property type="entry name" value="PAS_4"/>
    <property type="match status" value="1"/>
</dbReference>